<feature type="transmembrane region" description="Helical" evidence="3">
    <location>
        <begin position="12"/>
        <end position="31"/>
    </location>
</feature>
<dbReference type="InterPro" id="IPR015942">
    <property type="entry name" value="Asp/Glu/hydantoin_racemase"/>
</dbReference>
<dbReference type="PANTHER" id="PTHR21198">
    <property type="entry name" value="GLUTAMATE RACEMASE"/>
    <property type="match status" value="1"/>
</dbReference>
<proteinExistence type="inferred from homology"/>
<organism evidence="4">
    <name type="scientific">freshwater metagenome</name>
    <dbReference type="NCBI Taxonomy" id="449393"/>
    <lineage>
        <taxon>unclassified sequences</taxon>
        <taxon>metagenomes</taxon>
        <taxon>ecological metagenomes</taxon>
    </lineage>
</organism>
<keyword evidence="3" id="KW-0812">Transmembrane</keyword>
<evidence type="ECO:0000313" key="4">
    <source>
        <dbReference type="EMBL" id="CAB4567005.1"/>
    </source>
</evidence>
<evidence type="ECO:0000256" key="2">
    <source>
        <dbReference type="ARBA" id="ARBA00023235"/>
    </source>
</evidence>
<dbReference type="InterPro" id="IPR004380">
    <property type="entry name" value="Asp_race"/>
</dbReference>
<keyword evidence="3" id="KW-1133">Transmembrane helix</keyword>
<dbReference type="Gene3D" id="3.40.50.1860">
    <property type="match status" value="2"/>
</dbReference>
<dbReference type="Pfam" id="PF01177">
    <property type="entry name" value="Asp_Glu_race"/>
    <property type="match status" value="1"/>
</dbReference>
<dbReference type="PANTHER" id="PTHR21198:SF7">
    <property type="entry name" value="ASPARTATE-GLUTAMATE RACEMASE FAMILY"/>
    <property type="match status" value="1"/>
</dbReference>
<keyword evidence="3" id="KW-0472">Membrane</keyword>
<name>A0A6J6DVN5_9ZZZZ</name>
<dbReference type="SUPFAM" id="SSF53681">
    <property type="entry name" value="Aspartate/glutamate racemase"/>
    <property type="match status" value="2"/>
</dbReference>
<reference evidence="4" key="1">
    <citation type="submission" date="2020-05" db="EMBL/GenBank/DDBJ databases">
        <authorList>
            <person name="Chiriac C."/>
            <person name="Salcher M."/>
            <person name="Ghai R."/>
            <person name="Kavagutti S V."/>
        </authorList>
    </citation>
    <scope>NUCLEOTIDE SEQUENCE</scope>
</reference>
<evidence type="ECO:0000256" key="1">
    <source>
        <dbReference type="ARBA" id="ARBA00007847"/>
    </source>
</evidence>
<dbReference type="NCBIfam" id="TIGR00035">
    <property type="entry name" value="asp_race"/>
    <property type="match status" value="1"/>
</dbReference>
<accession>A0A6J6DVN5</accession>
<dbReference type="InterPro" id="IPR001920">
    <property type="entry name" value="Asp/Glu_race"/>
</dbReference>
<protein>
    <submittedName>
        <fullName evidence="4">Unannotated protein</fullName>
    </submittedName>
</protein>
<sequence>MKRVLPNGEARFAFVSVVIMKMLGLLGGMSWESSIEYERAINTIVRERLGGTASADLLIRSFNFADIEELQETGRWDEAGRTLAAAAKNLVAGGAEAIVICTNTMHMLADQIQTEISVPLIHIADVTAHAVRDANVSEVALLGTRYTMEHDFYAGRLRDRFGLTVIVPDEPDRTRVHDIIYEELVRGVVTEQSRSEYLDIIARCVDRGAKGVIAGCTEVELLIQEHDVSVPYFPTARLHAMAAADFMLG</sequence>
<dbReference type="EMBL" id="CAEZTD010000090">
    <property type="protein sequence ID" value="CAB4567005.1"/>
    <property type="molecule type" value="Genomic_DNA"/>
</dbReference>
<gene>
    <name evidence="4" type="ORF">UFOPK1591_01090</name>
</gene>
<evidence type="ECO:0000256" key="3">
    <source>
        <dbReference type="SAM" id="Phobius"/>
    </source>
</evidence>
<keyword evidence="2" id="KW-0413">Isomerase</keyword>
<dbReference type="AlphaFoldDB" id="A0A6J6DVN5"/>
<comment type="similarity">
    <text evidence="1">Belongs to the aspartate/glutamate racemases family.</text>
</comment>
<dbReference type="GO" id="GO:0047661">
    <property type="term" value="F:amino-acid racemase activity"/>
    <property type="evidence" value="ECO:0007669"/>
    <property type="project" value="InterPro"/>
</dbReference>